<keyword evidence="2" id="KW-1133">Transmembrane helix</keyword>
<dbReference type="AlphaFoldDB" id="A0A286U2W8"/>
<dbReference type="RefSeq" id="WP_096895865.1">
    <property type="nucleotide sequence ID" value="NZ_BAOS01000034.1"/>
</dbReference>
<feature type="region of interest" description="Disordered" evidence="1">
    <location>
        <begin position="47"/>
        <end position="79"/>
    </location>
</feature>
<dbReference type="Proteomes" id="UP000218542">
    <property type="component" value="Unassembled WGS sequence"/>
</dbReference>
<organism evidence="3 4">
    <name type="scientific">Candidatus Scalindua japonica</name>
    <dbReference type="NCBI Taxonomy" id="1284222"/>
    <lineage>
        <taxon>Bacteria</taxon>
        <taxon>Pseudomonadati</taxon>
        <taxon>Planctomycetota</taxon>
        <taxon>Candidatus Brocadiia</taxon>
        <taxon>Candidatus Brocadiales</taxon>
        <taxon>Candidatus Scalinduaceae</taxon>
        <taxon>Candidatus Scalindua</taxon>
    </lineage>
</organism>
<sequence>MGDFFKKLDDIMTGDLVRKVGGLVCLLAVVLVGLGFLVGAKSVLSTMKGPASATVATDDAEQDEEDYEEEEDDDDEDEE</sequence>
<evidence type="ECO:0000256" key="1">
    <source>
        <dbReference type="SAM" id="MobiDB-lite"/>
    </source>
</evidence>
<evidence type="ECO:0000313" key="3">
    <source>
        <dbReference type="EMBL" id="GAX62474.1"/>
    </source>
</evidence>
<evidence type="ECO:0000256" key="2">
    <source>
        <dbReference type="SAM" id="Phobius"/>
    </source>
</evidence>
<feature type="compositionally biased region" description="Acidic residues" evidence="1">
    <location>
        <begin position="58"/>
        <end position="79"/>
    </location>
</feature>
<reference evidence="4" key="1">
    <citation type="journal article" date="2017" name="Environ. Microbiol. Rep.">
        <title>Genetic Diversity of Marine Anaerobic Ammonium-Oxidizing Bacteria as Revealed by Genomic and Proteomic Analyses of 'Candidatus Scalindua japonica'.</title>
        <authorList>
            <person name="Oshiki M."/>
            <person name="Mizuto K."/>
            <person name="Kimura Z."/>
            <person name="Kindaichi T."/>
            <person name="Satoh H."/>
            <person name="Okabe S."/>
        </authorList>
    </citation>
    <scope>NUCLEOTIDE SEQUENCE [LARGE SCALE GENOMIC DNA]</scope>
    <source>
        <strain evidence="4">husup-a2</strain>
    </source>
</reference>
<dbReference type="EMBL" id="BAOS01000034">
    <property type="protein sequence ID" value="GAX62474.1"/>
    <property type="molecule type" value="Genomic_DNA"/>
</dbReference>
<gene>
    <name evidence="3" type="ORF">SCALIN_C34_0025</name>
</gene>
<proteinExistence type="predicted"/>
<name>A0A286U2W8_9BACT</name>
<protein>
    <submittedName>
        <fullName evidence="3">ABC-type transport system, permease and ATPase components</fullName>
    </submittedName>
</protein>
<evidence type="ECO:0000313" key="4">
    <source>
        <dbReference type="Proteomes" id="UP000218542"/>
    </source>
</evidence>
<keyword evidence="2" id="KW-0472">Membrane</keyword>
<keyword evidence="2" id="KW-0812">Transmembrane</keyword>
<comment type="caution">
    <text evidence="3">The sequence shown here is derived from an EMBL/GenBank/DDBJ whole genome shotgun (WGS) entry which is preliminary data.</text>
</comment>
<keyword evidence="4" id="KW-1185">Reference proteome</keyword>
<accession>A0A286U2W8</accession>
<feature type="transmembrane region" description="Helical" evidence="2">
    <location>
        <begin position="20"/>
        <end position="40"/>
    </location>
</feature>